<keyword evidence="2" id="KW-0472">Membrane</keyword>
<reference evidence="3" key="2">
    <citation type="submission" date="2023-05" db="EMBL/GenBank/DDBJ databases">
        <authorList>
            <consortium name="Lawrence Berkeley National Laboratory"/>
            <person name="Steindorff A."/>
            <person name="Hensen N."/>
            <person name="Bonometti L."/>
            <person name="Westerberg I."/>
            <person name="Brannstrom I.O."/>
            <person name="Guillou S."/>
            <person name="Cros-Aarteil S."/>
            <person name="Calhoun S."/>
            <person name="Haridas S."/>
            <person name="Kuo A."/>
            <person name="Mondo S."/>
            <person name="Pangilinan J."/>
            <person name="Riley R."/>
            <person name="Labutti K."/>
            <person name="Andreopoulos B."/>
            <person name="Lipzen A."/>
            <person name="Chen C."/>
            <person name="Yanf M."/>
            <person name="Daum C."/>
            <person name="Ng V."/>
            <person name="Clum A."/>
            <person name="Ohm R."/>
            <person name="Martin F."/>
            <person name="Silar P."/>
            <person name="Natvig D."/>
            <person name="Lalanne C."/>
            <person name="Gautier V."/>
            <person name="Ament-Velasquez S.L."/>
            <person name="Kruys A."/>
            <person name="Hutchinson M.I."/>
            <person name="Powell A.J."/>
            <person name="Barry K."/>
            <person name="Miller A.N."/>
            <person name="Grigoriev I.V."/>
            <person name="Debuchy R."/>
            <person name="Gladieux P."/>
            <person name="Thoren M.H."/>
            <person name="Johannesson H."/>
        </authorList>
    </citation>
    <scope>NUCLEOTIDE SEQUENCE</scope>
    <source>
        <strain evidence="3">CBS 141.50</strain>
    </source>
</reference>
<dbReference type="AlphaFoldDB" id="A0AAN6UZ96"/>
<feature type="transmembrane region" description="Helical" evidence="2">
    <location>
        <begin position="46"/>
        <end position="69"/>
    </location>
</feature>
<dbReference type="Proteomes" id="UP001302676">
    <property type="component" value="Unassembled WGS sequence"/>
</dbReference>
<keyword evidence="2" id="KW-1133">Transmembrane helix</keyword>
<feature type="region of interest" description="Disordered" evidence="1">
    <location>
        <begin position="328"/>
        <end position="369"/>
    </location>
</feature>
<accession>A0AAN6UZ96</accession>
<feature type="compositionally biased region" description="Basic and acidic residues" evidence="1">
    <location>
        <begin position="328"/>
        <end position="341"/>
    </location>
</feature>
<feature type="transmembrane region" description="Helical" evidence="2">
    <location>
        <begin position="12"/>
        <end position="34"/>
    </location>
</feature>
<dbReference type="GeneID" id="87814464"/>
<evidence type="ECO:0000313" key="3">
    <source>
        <dbReference type="EMBL" id="KAK4141764.1"/>
    </source>
</evidence>
<comment type="caution">
    <text evidence="3">The sequence shown here is derived from an EMBL/GenBank/DDBJ whole genome shotgun (WGS) entry which is preliminary data.</text>
</comment>
<evidence type="ECO:0000256" key="1">
    <source>
        <dbReference type="SAM" id="MobiDB-lite"/>
    </source>
</evidence>
<gene>
    <name evidence="3" type="ORF">C8A04DRAFT_13780</name>
</gene>
<name>A0AAN6UZ96_9PEZI</name>
<organism evidence="3 4">
    <name type="scientific">Dichotomopilus funicola</name>
    <dbReference type="NCBI Taxonomy" id="1934379"/>
    <lineage>
        <taxon>Eukaryota</taxon>
        <taxon>Fungi</taxon>
        <taxon>Dikarya</taxon>
        <taxon>Ascomycota</taxon>
        <taxon>Pezizomycotina</taxon>
        <taxon>Sordariomycetes</taxon>
        <taxon>Sordariomycetidae</taxon>
        <taxon>Sordariales</taxon>
        <taxon>Chaetomiaceae</taxon>
        <taxon>Dichotomopilus</taxon>
    </lineage>
</organism>
<dbReference type="RefSeq" id="XP_062635135.1">
    <property type="nucleotide sequence ID" value="XM_062777851.1"/>
</dbReference>
<reference evidence="3" key="1">
    <citation type="journal article" date="2023" name="Mol. Phylogenet. Evol.">
        <title>Genome-scale phylogeny and comparative genomics of the fungal order Sordariales.</title>
        <authorList>
            <person name="Hensen N."/>
            <person name="Bonometti L."/>
            <person name="Westerberg I."/>
            <person name="Brannstrom I.O."/>
            <person name="Guillou S."/>
            <person name="Cros-Aarteil S."/>
            <person name="Calhoun S."/>
            <person name="Haridas S."/>
            <person name="Kuo A."/>
            <person name="Mondo S."/>
            <person name="Pangilinan J."/>
            <person name="Riley R."/>
            <person name="LaButti K."/>
            <person name="Andreopoulos B."/>
            <person name="Lipzen A."/>
            <person name="Chen C."/>
            <person name="Yan M."/>
            <person name="Daum C."/>
            <person name="Ng V."/>
            <person name="Clum A."/>
            <person name="Steindorff A."/>
            <person name="Ohm R.A."/>
            <person name="Martin F."/>
            <person name="Silar P."/>
            <person name="Natvig D.O."/>
            <person name="Lalanne C."/>
            <person name="Gautier V."/>
            <person name="Ament-Velasquez S.L."/>
            <person name="Kruys A."/>
            <person name="Hutchinson M.I."/>
            <person name="Powell A.J."/>
            <person name="Barry K."/>
            <person name="Miller A.N."/>
            <person name="Grigoriev I.V."/>
            <person name="Debuchy R."/>
            <person name="Gladieux P."/>
            <person name="Hiltunen Thoren M."/>
            <person name="Johannesson H."/>
        </authorList>
    </citation>
    <scope>NUCLEOTIDE SEQUENCE</scope>
    <source>
        <strain evidence="3">CBS 141.50</strain>
    </source>
</reference>
<evidence type="ECO:0000313" key="4">
    <source>
        <dbReference type="Proteomes" id="UP001302676"/>
    </source>
</evidence>
<feature type="compositionally biased region" description="Gly residues" evidence="1">
    <location>
        <begin position="342"/>
        <end position="356"/>
    </location>
</feature>
<keyword evidence="2" id="KW-0812">Transmembrane</keyword>
<keyword evidence="4" id="KW-1185">Reference proteome</keyword>
<evidence type="ECO:0000256" key="2">
    <source>
        <dbReference type="SAM" id="Phobius"/>
    </source>
</evidence>
<protein>
    <recommendedName>
        <fullName evidence="5">Fatty acid hydroxylase domain-containing protein</fullName>
    </recommendedName>
</protein>
<dbReference type="EMBL" id="MU853606">
    <property type="protein sequence ID" value="KAK4141764.1"/>
    <property type="molecule type" value="Genomic_DNA"/>
</dbReference>
<evidence type="ECO:0008006" key="5">
    <source>
        <dbReference type="Google" id="ProtNLM"/>
    </source>
</evidence>
<proteinExistence type="predicted"/>
<sequence length="369" mass="40042">MDILLSLPFLSYFFSTSLTSWSTSLNLVFFYMTWSTLVLSHSPLKIEILGITALRLIFWLAPSLLFLAFDTLVPSLAKDIKYNGASALPPRDAKSLSRLLALALFNLALETAVEAGFSLSLATLTKSPVFRTSTTLPLPWQIIKHLAILFTARELLTYTIHRYLLHGHPLPTTTRGTHTSSNTPSRTLTSLHTNHAHARAGSPPFSLQLKTDHPLPYLLHHFLPVYLPALALHYSTPSHNLHLLTYLLFIALTTLEETLSHSGYTIIPGIVMGGMVRRTAVHYAAAGKRTKARSGAGAGNFGSWGVVDWVCGTSLGGDVMGDLREEAEKHRVRERGEKKAGEVGGGGGGGGGGVEGWRGKRRGKGSGRG</sequence>
<feature type="compositionally biased region" description="Basic residues" evidence="1">
    <location>
        <begin position="359"/>
        <end position="369"/>
    </location>
</feature>